<sequence length="200" mass="23857">PKYSKYLLKNNYILEIVYENNEERNYNDILVIKDKILLVQENNLKIYNLKESEANLNEINTQNKNIILFKILKYNEKVNNNNEKDSIDIGNDIEQNNKIYYIDINNNINESNERDCICINELLENNYNIFSYKEISFESKILNIIENNNIEESIAINLYNRSYILYENIIYSIKDKIMCFNNNLLGSRHGAIYEIDKKIK</sequence>
<dbReference type="EMBL" id="ATCN01001199">
    <property type="protein sequence ID" value="EPR77857.1"/>
    <property type="molecule type" value="Genomic_DNA"/>
</dbReference>
<dbReference type="VEuPathDB" id="MicrosporidiaDB:SLOPH_627"/>
<dbReference type="AlphaFoldDB" id="S7W806"/>
<evidence type="ECO:0000313" key="1">
    <source>
        <dbReference type="EMBL" id="EPR77857.1"/>
    </source>
</evidence>
<reference evidence="2" key="1">
    <citation type="journal article" date="2013" name="PLoS Genet.">
        <title>The genome of Spraguea lophii and the basis of host-microsporidian interactions.</title>
        <authorList>
            <person name="Campbell S.E."/>
            <person name="Williams T.A."/>
            <person name="Yousuf A."/>
            <person name="Soanes D.M."/>
            <person name="Paszkiewicz K.H."/>
            <person name="Williams B.A.P."/>
        </authorList>
    </citation>
    <scope>NUCLEOTIDE SEQUENCE [LARGE SCALE GENOMIC DNA]</scope>
    <source>
        <strain evidence="2">42_110</strain>
    </source>
</reference>
<protein>
    <submittedName>
        <fullName evidence="1">Uncharacterized protein</fullName>
    </submittedName>
</protein>
<feature type="non-terminal residue" evidence="1">
    <location>
        <position position="200"/>
    </location>
</feature>
<evidence type="ECO:0000313" key="2">
    <source>
        <dbReference type="Proteomes" id="UP000014978"/>
    </source>
</evidence>
<keyword evidence="2" id="KW-1185">Reference proteome</keyword>
<dbReference type="HOGENOM" id="CLU_1369212_0_0_1"/>
<comment type="caution">
    <text evidence="1">The sequence shown here is derived from an EMBL/GenBank/DDBJ whole genome shotgun (WGS) entry which is preliminary data.</text>
</comment>
<dbReference type="InParanoid" id="S7W806"/>
<name>S7W806_SPRLO</name>
<proteinExistence type="predicted"/>
<accession>S7W806</accession>
<organism evidence="1 2">
    <name type="scientific">Spraguea lophii (strain 42_110)</name>
    <name type="common">Microsporidian parasite</name>
    <dbReference type="NCBI Taxonomy" id="1358809"/>
    <lineage>
        <taxon>Eukaryota</taxon>
        <taxon>Fungi</taxon>
        <taxon>Fungi incertae sedis</taxon>
        <taxon>Microsporidia</taxon>
        <taxon>Spragueidae</taxon>
        <taxon>Spraguea</taxon>
    </lineage>
</organism>
<dbReference type="Proteomes" id="UP000014978">
    <property type="component" value="Unassembled WGS sequence"/>
</dbReference>
<feature type="non-terminal residue" evidence="1">
    <location>
        <position position="1"/>
    </location>
</feature>
<gene>
    <name evidence="1" type="ORF">SLOPH_627</name>
</gene>